<gene>
    <name evidence="4" type="primary">epsG</name>
    <name evidence="4" type="ORF">RAN89_07480</name>
</gene>
<dbReference type="EMBL" id="CP132507">
    <property type="protein sequence ID" value="WNO06260.1"/>
    <property type="molecule type" value="Genomic_DNA"/>
</dbReference>
<dbReference type="InterPro" id="IPR017479">
    <property type="entry name" value="Tyr_kinase_chain_length_EpsG"/>
</dbReference>
<keyword evidence="4" id="KW-0418">Kinase</keyword>
<evidence type="ECO:0000313" key="4">
    <source>
        <dbReference type="EMBL" id="WNO06260.1"/>
    </source>
</evidence>
<reference evidence="4 5" key="1">
    <citation type="submission" date="2023-08" db="EMBL/GenBank/DDBJ databases">
        <title>Rhodoferax potami sp. nov. and Rhodoferax mekongensis sp. nov., isolated from the Mekong River in Thailand.</title>
        <authorList>
            <person name="Kitikhun S."/>
            <person name="Charoenyingcharoen P."/>
            <person name="Siriarchawattana P."/>
            <person name="Likhitrattanapisal S."/>
            <person name="Nilsakha T."/>
            <person name="Chanpet A."/>
            <person name="Rattanawaree P."/>
            <person name="Ingsriswang S."/>
        </authorList>
    </citation>
    <scope>NUCLEOTIDE SEQUENCE [LARGE SCALE GENOMIC DNA]</scope>
    <source>
        <strain evidence="4 5">TBRC 17307</strain>
    </source>
</reference>
<dbReference type="Gene3D" id="3.40.50.300">
    <property type="entry name" value="P-loop containing nucleotide triphosphate hydrolases"/>
    <property type="match status" value="1"/>
</dbReference>
<sequence>MNANTKTIGDILVATGRLTAEDAARIVERQRKDQVQFGKAALALKVLSKDDIDFALSKQFDYAYLSDQDQTVSPELVAAYKPFSRVGENLRAVRSQLMLRWFNTDPARKVMAIVSPGSGEGRSFVAANLAIVFAQQGERTLLIDADMRSKPERSQHSLFKLGKSAGLSAILANRAGLEVAQLIPGLPGLAVLPAGATPPNPQELLGRPAFGDLLRIASQQFDVIIIDTPAGAEFADAEITAARAGAALLVARKNNSLVPLASQLGQRLQDSGVALVGSVLNDA</sequence>
<evidence type="ECO:0000256" key="2">
    <source>
        <dbReference type="ARBA" id="ARBA00022840"/>
    </source>
</evidence>
<organism evidence="4 5">
    <name type="scientific">Rhodoferax mekongensis</name>
    <dbReference type="NCBI Taxonomy" id="3068341"/>
    <lineage>
        <taxon>Bacteria</taxon>
        <taxon>Pseudomonadati</taxon>
        <taxon>Pseudomonadota</taxon>
        <taxon>Betaproteobacteria</taxon>
        <taxon>Burkholderiales</taxon>
        <taxon>Comamonadaceae</taxon>
        <taxon>Rhodoferax</taxon>
    </lineage>
</organism>
<dbReference type="SUPFAM" id="SSF52540">
    <property type="entry name" value="P-loop containing nucleoside triphosphate hydrolases"/>
    <property type="match status" value="1"/>
</dbReference>
<evidence type="ECO:0000313" key="5">
    <source>
        <dbReference type="Proteomes" id="UP001302257"/>
    </source>
</evidence>
<name>A0ABZ0B3P2_9BURK</name>
<dbReference type="Pfam" id="PF01656">
    <property type="entry name" value="CbiA"/>
    <property type="match status" value="1"/>
</dbReference>
<dbReference type="RefSeq" id="WP_313868973.1">
    <property type="nucleotide sequence ID" value="NZ_CP132507.1"/>
</dbReference>
<proteinExistence type="predicted"/>
<protein>
    <submittedName>
        <fullName evidence="4">Chain length determinant protein tyrosine kinase EpsG</fullName>
    </submittedName>
</protein>
<dbReference type="Proteomes" id="UP001302257">
    <property type="component" value="Chromosome"/>
</dbReference>
<feature type="domain" description="CobQ/CobB/MinD/ParA nucleotide binding" evidence="3">
    <location>
        <begin position="112"/>
        <end position="150"/>
    </location>
</feature>
<evidence type="ECO:0000259" key="3">
    <source>
        <dbReference type="Pfam" id="PF01656"/>
    </source>
</evidence>
<keyword evidence="5" id="KW-1185">Reference proteome</keyword>
<dbReference type="InterPro" id="IPR005702">
    <property type="entry name" value="Wzc-like_C"/>
</dbReference>
<evidence type="ECO:0000256" key="1">
    <source>
        <dbReference type="ARBA" id="ARBA00022741"/>
    </source>
</evidence>
<dbReference type="CDD" id="cd05387">
    <property type="entry name" value="BY-kinase"/>
    <property type="match status" value="1"/>
</dbReference>
<dbReference type="PANTHER" id="PTHR32309">
    <property type="entry name" value="TYROSINE-PROTEIN KINASE"/>
    <property type="match status" value="1"/>
</dbReference>
<dbReference type="InterPro" id="IPR050445">
    <property type="entry name" value="Bact_polysacc_biosynth/exp"/>
</dbReference>
<dbReference type="InterPro" id="IPR002586">
    <property type="entry name" value="CobQ/CobB/MinD/ParA_Nub-bd_dom"/>
</dbReference>
<keyword evidence="1" id="KW-0547">Nucleotide-binding</keyword>
<dbReference type="SUPFAM" id="SSF160246">
    <property type="entry name" value="EspE N-terminal domain-like"/>
    <property type="match status" value="1"/>
</dbReference>
<accession>A0ABZ0B3P2</accession>
<keyword evidence="2" id="KW-0067">ATP-binding</keyword>
<dbReference type="PANTHER" id="PTHR32309:SF13">
    <property type="entry name" value="FERRIC ENTEROBACTIN TRANSPORT PROTEIN FEPE"/>
    <property type="match status" value="1"/>
</dbReference>
<dbReference type="GO" id="GO:0016301">
    <property type="term" value="F:kinase activity"/>
    <property type="evidence" value="ECO:0007669"/>
    <property type="project" value="UniProtKB-KW"/>
</dbReference>
<keyword evidence="4" id="KW-0808">Transferase</keyword>
<dbReference type="NCBIfam" id="TIGR01007">
    <property type="entry name" value="eps_fam"/>
    <property type="match status" value="1"/>
</dbReference>
<dbReference type="InterPro" id="IPR027417">
    <property type="entry name" value="P-loop_NTPase"/>
</dbReference>
<dbReference type="InterPro" id="IPR037257">
    <property type="entry name" value="T2SS_E_N_sf"/>
</dbReference>
<dbReference type="NCBIfam" id="TIGR03029">
    <property type="entry name" value="EpsG"/>
    <property type="match status" value="1"/>
</dbReference>